<organism evidence="1 2">
    <name type="scientific">Lutibacter flavus</name>
    <dbReference type="NCBI Taxonomy" id="691689"/>
    <lineage>
        <taxon>Bacteria</taxon>
        <taxon>Pseudomonadati</taxon>
        <taxon>Bacteroidota</taxon>
        <taxon>Flavobacteriia</taxon>
        <taxon>Flavobacteriales</taxon>
        <taxon>Flavobacteriaceae</taxon>
        <taxon>Lutibacter</taxon>
    </lineage>
</organism>
<dbReference type="AlphaFoldDB" id="A0A238W054"/>
<dbReference type="EMBL" id="FZNX01000001">
    <property type="protein sequence ID" value="SNR39744.1"/>
    <property type="molecule type" value="Genomic_DNA"/>
</dbReference>
<proteinExistence type="predicted"/>
<accession>A0A238W054</accession>
<protein>
    <submittedName>
        <fullName evidence="1">Uncharacterized protein</fullName>
    </submittedName>
</protein>
<name>A0A238W054_9FLAO</name>
<evidence type="ECO:0000313" key="2">
    <source>
        <dbReference type="Proteomes" id="UP000198412"/>
    </source>
</evidence>
<evidence type="ECO:0000313" key="1">
    <source>
        <dbReference type="EMBL" id="SNR39744.1"/>
    </source>
</evidence>
<dbReference type="Proteomes" id="UP000198412">
    <property type="component" value="Unassembled WGS sequence"/>
</dbReference>
<keyword evidence="2" id="KW-1185">Reference proteome</keyword>
<gene>
    <name evidence="1" type="ORF">SAMN04488111_1228</name>
</gene>
<sequence length="107" mass="12415">MKSQIKHIISIVLVTTLLLPFAVQFAHSFETHEHLVCKSQNKLHFDSHEIDCSVFHFKINTDTIDFNSNYTAYDSKLNIEKFYKAEHQITSVKLYYKTSRGPPVLLA</sequence>
<reference evidence="2" key="1">
    <citation type="submission" date="2017-06" db="EMBL/GenBank/DDBJ databases">
        <authorList>
            <person name="Varghese N."/>
            <person name="Submissions S."/>
        </authorList>
    </citation>
    <scope>NUCLEOTIDE SEQUENCE [LARGE SCALE GENOMIC DNA]</scope>
    <source>
        <strain evidence="2">DSM 27993</strain>
    </source>
</reference>